<feature type="compositionally biased region" description="Low complexity" evidence="11">
    <location>
        <begin position="354"/>
        <end position="365"/>
    </location>
</feature>
<comment type="subcellular location">
    <subcellularLocation>
        <location evidence="2">Nucleus</location>
    </subcellularLocation>
</comment>
<keyword evidence="4" id="KW-0479">Metal-binding</keyword>
<dbReference type="InterPro" id="IPR041569">
    <property type="entry name" value="AAA_lid_3"/>
</dbReference>
<evidence type="ECO:0000256" key="4">
    <source>
        <dbReference type="ARBA" id="ARBA00022723"/>
    </source>
</evidence>
<dbReference type="Pfam" id="PF09336">
    <property type="entry name" value="Vps4_C"/>
    <property type="match status" value="1"/>
</dbReference>
<dbReference type="InterPro" id="IPR027417">
    <property type="entry name" value="P-loop_NTPase"/>
</dbReference>
<evidence type="ECO:0000256" key="3">
    <source>
        <dbReference type="ARBA" id="ARBA00006914"/>
    </source>
</evidence>
<dbReference type="GO" id="GO:0005524">
    <property type="term" value="F:ATP binding"/>
    <property type="evidence" value="ECO:0007669"/>
    <property type="project" value="UniProtKB-KW"/>
</dbReference>
<evidence type="ECO:0000313" key="13">
    <source>
        <dbReference type="EMBL" id="CAD7459567.1"/>
    </source>
</evidence>
<dbReference type="InterPro" id="IPR003959">
    <property type="entry name" value="ATPase_AAA_core"/>
</dbReference>
<dbReference type="GO" id="GO:0005694">
    <property type="term" value="C:chromosome"/>
    <property type="evidence" value="ECO:0007669"/>
    <property type="project" value="UniProtKB-ARBA"/>
</dbReference>
<dbReference type="InterPro" id="IPR050304">
    <property type="entry name" value="MT-severing_AAA_ATPase"/>
</dbReference>
<keyword evidence="5" id="KW-0547">Nucleotide-binding</keyword>
<name>A0A7R9IJI6_9NEOP</name>
<dbReference type="InterPro" id="IPR054722">
    <property type="entry name" value="PolX-like_BBD"/>
</dbReference>
<dbReference type="Pfam" id="PF22936">
    <property type="entry name" value="Pol_BBD"/>
    <property type="match status" value="1"/>
</dbReference>
<proteinExistence type="inferred from homology"/>
<dbReference type="Gene3D" id="3.40.50.300">
    <property type="entry name" value="P-loop containing nucleotide triphosphate hydrolases"/>
    <property type="match status" value="1"/>
</dbReference>
<evidence type="ECO:0000256" key="2">
    <source>
        <dbReference type="ARBA" id="ARBA00004123"/>
    </source>
</evidence>
<protein>
    <recommendedName>
        <fullName evidence="10">Fidgetin-like protein 1</fullName>
    </recommendedName>
</protein>
<keyword evidence="9" id="KW-0539">Nucleus</keyword>
<evidence type="ECO:0000256" key="10">
    <source>
        <dbReference type="ARBA" id="ARBA00035694"/>
    </source>
</evidence>
<dbReference type="GO" id="GO:0005634">
    <property type="term" value="C:nucleus"/>
    <property type="evidence" value="ECO:0007669"/>
    <property type="project" value="UniProtKB-SubCell"/>
</dbReference>
<dbReference type="Gene3D" id="1.10.8.60">
    <property type="match status" value="1"/>
</dbReference>
<evidence type="ECO:0000256" key="6">
    <source>
        <dbReference type="ARBA" id="ARBA00022801"/>
    </source>
</evidence>
<feature type="region of interest" description="Disordered" evidence="11">
    <location>
        <begin position="351"/>
        <end position="371"/>
    </location>
</feature>
<dbReference type="CDD" id="cd19525">
    <property type="entry name" value="RecA-like_Figl-1"/>
    <property type="match status" value="1"/>
</dbReference>
<dbReference type="SUPFAM" id="SSF52540">
    <property type="entry name" value="P-loop containing nucleoside triphosphate hydrolases"/>
    <property type="match status" value="1"/>
</dbReference>
<dbReference type="Pfam" id="PF17862">
    <property type="entry name" value="AAA_lid_3"/>
    <property type="match status" value="1"/>
</dbReference>
<dbReference type="GO" id="GO:0000070">
    <property type="term" value="P:mitotic sister chromatid segregation"/>
    <property type="evidence" value="ECO:0007669"/>
    <property type="project" value="UniProtKB-ARBA"/>
</dbReference>
<evidence type="ECO:0000256" key="11">
    <source>
        <dbReference type="SAM" id="MobiDB-lite"/>
    </source>
</evidence>
<dbReference type="GO" id="GO:0046872">
    <property type="term" value="F:metal ion binding"/>
    <property type="evidence" value="ECO:0007669"/>
    <property type="project" value="UniProtKB-KW"/>
</dbReference>
<evidence type="ECO:0000256" key="9">
    <source>
        <dbReference type="ARBA" id="ARBA00023242"/>
    </source>
</evidence>
<comment type="cofactor">
    <cofactor evidence="1">
        <name>Mg(2+)</name>
        <dbReference type="ChEBI" id="CHEBI:18420"/>
    </cofactor>
</comment>
<keyword evidence="7" id="KW-0067">ATP-binding</keyword>
<evidence type="ECO:0000256" key="8">
    <source>
        <dbReference type="ARBA" id="ARBA00022842"/>
    </source>
</evidence>
<organism evidence="13">
    <name type="scientific">Timema tahoe</name>
    <dbReference type="NCBI Taxonomy" id="61484"/>
    <lineage>
        <taxon>Eukaryota</taxon>
        <taxon>Metazoa</taxon>
        <taxon>Ecdysozoa</taxon>
        <taxon>Arthropoda</taxon>
        <taxon>Hexapoda</taxon>
        <taxon>Insecta</taxon>
        <taxon>Pterygota</taxon>
        <taxon>Neoptera</taxon>
        <taxon>Polyneoptera</taxon>
        <taxon>Phasmatodea</taxon>
        <taxon>Timematodea</taxon>
        <taxon>Timematoidea</taxon>
        <taxon>Timematidae</taxon>
        <taxon>Timema</taxon>
    </lineage>
</organism>
<dbReference type="FunFam" id="1.10.8.60:FF:000022">
    <property type="entry name" value="Fidgetin like 1"/>
    <property type="match status" value="1"/>
</dbReference>
<evidence type="ECO:0000256" key="1">
    <source>
        <dbReference type="ARBA" id="ARBA00001946"/>
    </source>
</evidence>
<comment type="similarity">
    <text evidence="3">Belongs to the AAA ATPase family.</text>
</comment>
<dbReference type="GO" id="GO:0016887">
    <property type="term" value="F:ATP hydrolysis activity"/>
    <property type="evidence" value="ECO:0007669"/>
    <property type="project" value="InterPro"/>
</dbReference>
<dbReference type="PANTHER" id="PTHR23074:SF17">
    <property type="entry name" value="FIDGETIN-LIKE PROTEIN 1"/>
    <property type="match status" value="1"/>
</dbReference>
<dbReference type="GO" id="GO:0051013">
    <property type="term" value="P:microtubule severing"/>
    <property type="evidence" value="ECO:0007669"/>
    <property type="project" value="UniProtKB-ARBA"/>
</dbReference>
<dbReference type="GO" id="GO:0008568">
    <property type="term" value="F:microtubule severing ATPase activity"/>
    <property type="evidence" value="ECO:0007669"/>
    <property type="project" value="UniProtKB-ARBA"/>
</dbReference>
<evidence type="ECO:0000259" key="12">
    <source>
        <dbReference type="SMART" id="SM00382"/>
    </source>
</evidence>
<dbReference type="InterPro" id="IPR015415">
    <property type="entry name" value="Spast_Vps4_C"/>
</dbReference>
<accession>A0A7R9IJI6</accession>
<dbReference type="GO" id="GO:0005813">
    <property type="term" value="C:centrosome"/>
    <property type="evidence" value="ECO:0007669"/>
    <property type="project" value="UniProtKB-ARBA"/>
</dbReference>
<dbReference type="Pfam" id="PF00004">
    <property type="entry name" value="AAA"/>
    <property type="match status" value="1"/>
</dbReference>
<evidence type="ECO:0000256" key="7">
    <source>
        <dbReference type="ARBA" id="ARBA00022840"/>
    </source>
</evidence>
<gene>
    <name evidence="13" type="ORF">TTEB3V08_LOCUS7518</name>
</gene>
<keyword evidence="8" id="KW-0460">Magnesium</keyword>
<sequence>MTKSDDKLPRRHYIYKKTQRTLENGILGGGTPMDHQGRDAHDHNCFHYSLQDCARTLPVIPHKVKDAGEPAQQHPQGHNGHFLAFSAEQQDAMQTLAVTTEVNWTMDSGASAHMTNSRDYFSKFEETVDNTSVVLGNNQGLSVRGRGTIKIQKLITGAVEGLRVPYRCATPSLSLKTHQPGTGIGAVERLGVPYRCATPSLSLKTHQPGTGIGAVEMFRVPYSRTTPSLTLWKHLTFHCLSRRNISSNEVSCHVLADKLGNYATTVSSKGSKDINNYSKSSLTLASHSKRESEQWKCYLKDPECVFNNLVKPSSCQLYDEKTLCHSYQIVQKDVATLCNTKHKRQIKEPISYVQSSESHQEPQSSARPEPTTGCLFKTAKEELEVALRVSHCSLKSSDRMKPRSGDWVTTLVACRPLEPTALKNSEDMFNMSIHYQKKARVNSPFPSKNQQHSNYGAQQRSLGARRGVFNKFVSPVASPTEDSLMDQLGEKPQERNMDKRLESIDPKMVELIRNEIMETGAMVTWDDIAGLEFAKTTIQEMVIWPLLRPDIFTGLRRPPKGILLFGPPGTGKTLIGKCIASQSHSTFFSISASSLTSKWIGDGEKMVRALFAVARCHQPAVVFIDEIDSLLSQRSDSEHESSRRIKTEFLVQLDGAATGEEERILFIGATNRPQELDEAARRRLVKKLYIPLPDQKVILVTLITIFHPLPDQKARRQIVKHLMRSENNDLSESHMDQISQFTKGYSGADMKNLCQEASLGPIRSLDFMQIENISPDQVRPVTLSDFQAALTRVRASVSPKDLDTYVSWDNLYGSGGTTMDHTLT</sequence>
<dbReference type="InterPro" id="IPR047858">
    <property type="entry name" value="FIGNL1_ATPase"/>
</dbReference>
<dbReference type="SMART" id="SM00382">
    <property type="entry name" value="AAA"/>
    <property type="match status" value="1"/>
</dbReference>
<keyword evidence="6" id="KW-0378">Hydrolase</keyword>
<dbReference type="EMBL" id="OE002970">
    <property type="protein sequence ID" value="CAD7459567.1"/>
    <property type="molecule type" value="Genomic_DNA"/>
</dbReference>
<dbReference type="PANTHER" id="PTHR23074">
    <property type="entry name" value="AAA DOMAIN-CONTAINING"/>
    <property type="match status" value="1"/>
</dbReference>
<dbReference type="GO" id="GO:0031114">
    <property type="term" value="P:regulation of microtubule depolymerization"/>
    <property type="evidence" value="ECO:0007669"/>
    <property type="project" value="UniProtKB-ARBA"/>
</dbReference>
<dbReference type="FunFam" id="3.40.50.300:FF:000093">
    <property type="entry name" value="Fidgetin-like 1"/>
    <property type="match status" value="1"/>
</dbReference>
<dbReference type="AlphaFoldDB" id="A0A7R9IJI6"/>
<evidence type="ECO:0000256" key="5">
    <source>
        <dbReference type="ARBA" id="ARBA00022741"/>
    </source>
</evidence>
<feature type="domain" description="AAA+ ATPase" evidence="12">
    <location>
        <begin position="558"/>
        <end position="694"/>
    </location>
</feature>
<dbReference type="InterPro" id="IPR003593">
    <property type="entry name" value="AAA+_ATPase"/>
</dbReference>
<reference evidence="13" key="1">
    <citation type="submission" date="2020-11" db="EMBL/GenBank/DDBJ databases">
        <authorList>
            <person name="Tran Van P."/>
        </authorList>
    </citation>
    <scope>NUCLEOTIDE SEQUENCE</scope>
</reference>